<keyword evidence="3" id="KW-1185">Reference proteome</keyword>
<organism evidence="2 3">
    <name type="scientific">Corallincola holothuriorum</name>
    <dbReference type="NCBI Taxonomy" id="2282215"/>
    <lineage>
        <taxon>Bacteria</taxon>
        <taxon>Pseudomonadati</taxon>
        <taxon>Pseudomonadota</taxon>
        <taxon>Gammaproteobacteria</taxon>
        <taxon>Alteromonadales</taxon>
        <taxon>Psychromonadaceae</taxon>
        <taxon>Corallincola</taxon>
    </lineage>
</organism>
<evidence type="ECO:0000256" key="1">
    <source>
        <dbReference type="SAM" id="MobiDB-lite"/>
    </source>
</evidence>
<evidence type="ECO:0000313" key="2">
    <source>
        <dbReference type="EMBL" id="RCU44576.1"/>
    </source>
</evidence>
<proteinExistence type="predicted"/>
<protein>
    <submittedName>
        <fullName evidence="2">Uncharacterized protein</fullName>
    </submittedName>
</protein>
<dbReference type="Proteomes" id="UP000252558">
    <property type="component" value="Unassembled WGS sequence"/>
</dbReference>
<feature type="compositionally biased region" description="Basic residues" evidence="1">
    <location>
        <begin position="76"/>
        <end position="91"/>
    </location>
</feature>
<dbReference type="RefSeq" id="WP_114339766.1">
    <property type="nucleotide sequence ID" value="NZ_QPID01000013.1"/>
</dbReference>
<feature type="region of interest" description="Disordered" evidence="1">
    <location>
        <begin position="76"/>
        <end position="101"/>
    </location>
</feature>
<sequence length="101" mass="11181">MAKTESDTASSLLSRGRQLTKQLEAEISADATLQALEIEAWLADVRSFAETSEAQSSLEQLKVIIDKVKIASTSARKRTKEQLLKSKRASKGKLAYQQQNK</sequence>
<accession>A0A368N2Z0</accession>
<reference evidence="2 3" key="1">
    <citation type="submission" date="2018-07" db="EMBL/GenBank/DDBJ databases">
        <title>Corallincola holothuriorum sp. nov., a new facultative anaerobe isolated from sea cucumber Apostichopus japonicus.</title>
        <authorList>
            <person name="Xia H."/>
        </authorList>
    </citation>
    <scope>NUCLEOTIDE SEQUENCE [LARGE SCALE GENOMIC DNA]</scope>
    <source>
        <strain evidence="2 3">C4</strain>
    </source>
</reference>
<name>A0A368N2Z0_9GAMM</name>
<gene>
    <name evidence="2" type="ORF">DU002_17610</name>
</gene>
<dbReference type="EMBL" id="QPID01000013">
    <property type="protein sequence ID" value="RCU44576.1"/>
    <property type="molecule type" value="Genomic_DNA"/>
</dbReference>
<dbReference type="AlphaFoldDB" id="A0A368N2Z0"/>
<comment type="caution">
    <text evidence="2">The sequence shown here is derived from an EMBL/GenBank/DDBJ whole genome shotgun (WGS) entry which is preliminary data.</text>
</comment>
<evidence type="ECO:0000313" key="3">
    <source>
        <dbReference type="Proteomes" id="UP000252558"/>
    </source>
</evidence>